<dbReference type="InterPro" id="IPR025194">
    <property type="entry name" value="RodZ-like_C"/>
</dbReference>
<dbReference type="GO" id="GO:0003677">
    <property type="term" value="F:DNA binding"/>
    <property type="evidence" value="ECO:0007669"/>
    <property type="project" value="InterPro"/>
</dbReference>
<keyword evidence="2" id="KW-1133">Transmembrane helix</keyword>
<dbReference type="EMBL" id="CP031093">
    <property type="protein sequence ID" value="QCF25874.1"/>
    <property type="molecule type" value="Genomic_DNA"/>
</dbReference>
<dbReference type="InterPro" id="IPR010982">
    <property type="entry name" value="Lambda_DNA-bd_dom_sf"/>
</dbReference>
<feature type="domain" description="HTH cro/C1-type" evidence="3">
    <location>
        <begin position="22"/>
        <end position="82"/>
    </location>
</feature>
<dbReference type="Pfam" id="PF13464">
    <property type="entry name" value="RodZ_C"/>
    <property type="match status" value="1"/>
</dbReference>
<dbReference type="Proteomes" id="UP000298049">
    <property type="component" value="Chromosome"/>
</dbReference>
<evidence type="ECO:0000256" key="1">
    <source>
        <dbReference type="SAM" id="MobiDB-lite"/>
    </source>
</evidence>
<keyword evidence="2" id="KW-0812">Transmembrane</keyword>
<reference evidence="4 5" key="1">
    <citation type="submission" date="2018-07" db="EMBL/GenBank/DDBJ databases">
        <title>Marsedoiliclastica nanhaica gen. nov. sp. nov., a novel marine hydrocarbonoclastic bacterium isolated from an in-situ enriched hydrocarbon-degrading consortium in deep-sea sediment.</title>
        <authorList>
            <person name="Dong C."/>
            <person name="Ma T."/>
            <person name="Liu R."/>
            <person name="Shao Z."/>
        </authorList>
    </citation>
    <scope>NUCLEOTIDE SEQUENCE [LARGE SCALE GENOMIC DNA]</scope>
    <source>
        <strain evidence="5">soil36-7</strain>
    </source>
</reference>
<accession>A0A4P7XHE4</accession>
<dbReference type="InterPro" id="IPR001387">
    <property type="entry name" value="Cro/C1-type_HTH"/>
</dbReference>
<feature type="transmembrane region" description="Helical" evidence="2">
    <location>
        <begin position="119"/>
        <end position="137"/>
    </location>
</feature>
<dbReference type="Gene3D" id="1.10.260.40">
    <property type="entry name" value="lambda repressor-like DNA-binding domains"/>
    <property type="match status" value="1"/>
</dbReference>
<evidence type="ECO:0000259" key="3">
    <source>
        <dbReference type="SMART" id="SM00530"/>
    </source>
</evidence>
<dbReference type="SMART" id="SM00530">
    <property type="entry name" value="HTH_XRE"/>
    <property type="match status" value="1"/>
</dbReference>
<proteinExistence type="predicted"/>
<dbReference type="InterPro" id="IPR050400">
    <property type="entry name" value="Bact_Cytoskel_RodZ"/>
</dbReference>
<dbReference type="RefSeq" id="WP_136548602.1">
    <property type="nucleotide sequence ID" value="NZ_CP031093.1"/>
</dbReference>
<evidence type="ECO:0000313" key="5">
    <source>
        <dbReference type="Proteomes" id="UP000298049"/>
    </source>
</evidence>
<dbReference type="CDD" id="cd00093">
    <property type="entry name" value="HTH_XRE"/>
    <property type="match status" value="1"/>
</dbReference>
<evidence type="ECO:0000256" key="2">
    <source>
        <dbReference type="SAM" id="Phobius"/>
    </source>
</evidence>
<name>A0A4P7XHE4_9ALTE</name>
<organism evidence="4 5">
    <name type="scientific">Hydrocarboniclastica marina</name>
    <dbReference type="NCBI Taxonomy" id="2259620"/>
    <lineage>
        <taxon>Bacteria</taxon>
        <taxon>Pseudomonadati</taxon>
        <taxon>Pseudomonadota</taxon>
        <taxon>Gammaproteobacteria</taxon>
        <taxon>Alteromonadales</taxon>
        <taxon>Alteromonadaceae</taxon>
        <taxon>Hydrocarboniclastica</taxon>
    </lineage>
</organism>
<dbReference type="OrthoDB" id="9790252at2"/>
<keyword evidence="2" id="KW-0472">Membrane</keyword>
<evidence type="ECO:0000313" key="4">
    <source>
        <dbReference type="EMBL" id="QCF25874.1"/>
    </source>
</evidence>
<dbReference type="PANTHER" id="PTHR34475">
    <property type="match status" value="1"/>
</dbReference>
<gene>
    <name evidence="4" type="ORF">soil367_08060</name>
</gene>
<dbReference type="SUPFAM" id="SSF47413">
    <property type="entry name" value="lambda repressor-like DNA-binding domains"/>
    <property type="match status" value="1"/>
</dbReference>
<feature type="region of interest" description="Disordered" evidence="1">
    <location>
        <begin position="217"/>
        <end position="251"/>
    </location>
</feature>
<feature type="region of interest" description="Disordered" evidence="1">
    <location>
        <begin position="1"/>
        <end position="25"/>
    </location>
</feature>
<dbReference type="KEGG" id="hmi:soil367_08060"/>
<protein>
    <submittedName>
        <fullName evidence="4">Helix-turn-helix domain-containing protein</fullName>
    </submittedName>
</protein>
<dbReference type="PANTHER" id="PTHR34475:SF1">
    <property type="entry name" value="CYTOSKELETON PROTEIN RODZ"/>
    <property type="match status" value="1"/>
</dbReference>
<sequence>MTEHEGDIPESGAVSPGTTGRQLREAREAKGWDVQSLSENLHLRPSVLLAIESGHYQGVPELFLKGYVRSYARLLGLDGDRLMPQLEAELQPLRQEEAERVVHDPIFHIEARKRKKKRIAFWVLLLLLLCLVLFAVVRFQAAGTDALDFDESAEGETDPIAIAEDVFEGEEPRSIELVTEGSSSPASAIDTGAGEDSALAENPALVPDTVVPDTVVSEEQAPGVREPLAEQPQTDNQQEAVAPVSDGGDLATESASLANEPVADVEPPGVAASSADIEFEIEFEGDCWIEIRNGAGQRVYAALKTAGETLSLSAVPPVSFVIGNVGAIESFSFGEEQVDVAGYRAWNGRAEITLGTDSGN</sequence>
<keyword evidence="5" id="KW-1185">Reference proteome</keyword>
<dbReference type="Pfam" id="PF13413">
    <property type="entry name" value="HTH_25"/>
    <property type="match status" value="1"/>
</dbReference>
<dbReference type="AlphaFoldDB" id="A0A4P7XHE4"/>